<protein>
    <recommendedName>
        <fullName evidence="5 11">Ribonuclease H</fullName>
        <shortName evidence="11">RNase H</shortName>
        <ecNumber evidence="5 11">3.1.26.4</ecNumber>
    </recommendedName>
</protein>
<dbReference type="NCBIfam" id="NF001236">
    <property type="entry name" value="PRK00203.1"/>
    <property type="match status" value="1"/>
</dbReference>
<dbReference type="Proteomes" id="UP000280842">
    <property type="component" value="Unassembled WGS sequence"/>
</dbReference>
<reference evidence="13 14" key="1">
    <citation type="submission" date="2018-10" db="EMBL/GenBank/DDBJ databases">
        <title>Genomic Encyclopedia of Archaeal and Bacterial Type Strains, Phase II (KMG-II): from individual species to whole genera.</title>
        <authorList>
            <person name="Goeker M."/>
        </authorList>
    </citation>
    <scope>NUCLEOTIDE SEQUENCE [LARGE SCALE GENOMIC DNA]</scope>
    <source>
        <strain evidence="13 14">VM1</strain>
    </source>
</reference>
<keyword evidence="11" id="KW-0963">Cytoplasm</keyword>
<evidence type="ECO:0000259" key="12">
    <source>
        <dbReference type="PROSITE" id="PS50879"/>
    </source>
</evidence>
<dbReference type="PANTHER" id="PTHR10642">
    <property type="entry name" value="RIBONUCLEASE H1"/>
    <property type="match status" value="1"/>
</dbReference>
<evidence type="ECO:0000256" key="11">
    <source>
        <dbReference type="HAMAP-Rule" id="MF_00042"/>
    </source>
</evidence>
<dbReference type="PROSITE" id="PS50879">
    <property type="entry name" value="RNASE_H_1"/>
    <property type="match status" value="1"/>
</dbReference>
<dbReference type="GO" id="GO:0004523">
    <property type="term" value="F:RNA-DNA hybrid ribonuclease activity"/>
    <property type="evidence" value="ECO:0007669"/>
    <property type="project" value="UniProtKB-UniRule"/>
</dbReference>
<feature type="domain" description="RNase H type-1" evidence="12">
    <location>
        <begin position="1"/>
        <end position="141"/>
    </location>
</feature>
<dbReference type="RefSeq" id="WP_121923547.1">
    <property type="nucleotide sequence ID" value="NZ_REFO01000014.1"/>
</dbReference>
<dbReference type="SUPFAM" id="SSF53098">
    <property type="entry name" value="Ribonuclease H-like"/>
    <property type="match status" value="1"/>
</dbReference>
<keyword evidence="10 11" id="KW-0460">Magnesium</keyword>
<evidence type="ECO:0000256" key="7">
    <source>
        <dbReference type="ARBA" id="ARBA00022723"/>
    </source>
</evidence>
<keyword evidence="9 11" id="KW-0378">Hydrolase</keyword>
<comment type="subcellular location">
    <subcellularLocation>
        <location evidence="11">Cytoplasm</location>
    </subcellularLocation>
</comment>
<dbReference type="CDD" id="cd09278">
    <property type="entry name" value="RNase_HI_prokaryote_like"/>
    <property type="match status" value="1"/>
</dbReference>
<proteinExistence type="inferred from homology"/>
<feature type="binding site" evidence="11">
    <location>
        <position position="47"/>
    </location>
    <ligand>
        <name>Mg(2+)</name>
        <dbReference type="ChEBI" id="CHEBI:18420"/>
        <label>1</label>
    </ligand>
</feature>
<gene>
    <name evidence="11" type="primary">rnhA</name>
    <name evidence="13" type="ORF">CLV39_1439</name>
</gene>
<feature type="binding site" evidence="11">
    <location>
        <position position="9"/>
    </location>
    <ligand>
        <name>Mg(2+)</name>
        <dbReference type="ChEBI" id="CHEBI:18420"/>
        <label>1</label>
    </ligand>
</feature>
<dbReference type="InterPro" id="IPR036397">
    <property type="entry name" value="RNaseH_sf"/>
</dbReference>
<keyword evidence="14" id="KW-1185">Reference proteome</keyword>
<dbReference type="AlphaFoldDB" id="A0A3M0BDR5"/>
<dbReference type="FunFam" id="3.30.420.10:FF:000089">
    <property type="entry name" value="Ribonuclease H"/>
    <property type="match status" value="1"/>
</dbReference>
<evidence type="ECO:0000256" key="5">
    <source>
        <dbReference type="ARBA" id="ARBA00012180"/>
    </source>
</evidence>
<comment type="cofactor">
    <cofactor evidence="11">
        <name>Mg(2+)</name>
        <dbReference type="ChEBI" id="CHEBI:18420"/>
    </cofactor>
    <text evidence="11">Binds 1 Mg(2+) ion per subunit. May bind a second metal ion at a regulatory site, or after substrate binding.</text>
</comment>
<dbReference type="Gene3D" id="3.30.420.10">
    <property type="entry name" value="Ribonuclease H-like superfamily/Ribonuclease H"/>
    <property type="match status" value="1"/>
</dbReference>
<sequence length="144" mass="16656">MKKVEIFTDGSSLGNPGPGGWCAILRYNKHQKIIKGGKKKTTNNEMELLAVVKALKQLKKPCEVDLYTDSKYVVKAIKEWIHNWAKNNWKNSAKKEVSHKKLWQEIYNLMKIHKINPIWVKGHSGHKENELCDKIAKQEASKYI</sequence>
<dbReference type="GO" id="GO:0003676">
    <property type="term" value="F:nucleic acid binding"/>
    <property type="evidence" value="ECO:0007669"/>
    <property type="project" value="InterPro"/>
</dbReference>
<dbReference type="InterPro" id="IPR002156">
    <property type="entry name" value="RNaseH_domain"/>
</dbReference>
<evidence type="ECO:0000256" key="1">
    <source>
        <dbReference type="ARBA" id="ARBA00000077"/>
    </source>
</evidence>
<dbReference type="GO" id="GO:0000287">
    <property type="term" value="F:magnesium ion binding"/>
    <property type="evidence" value="ECO:0007669"/>
    <property type="project" value="UniProtKB-UniRule"/>
</dbReference>
<name>A0A3M0BDR5_9AQUI</name>
<keyword evidence="7 11" id="KW-0479">Metal-binding</keyword>
<evidence type="ECO:0000256" key="10">
    <source>
        <dbReference type="ARBA" id="ARBA00022842"/>
    </source>
</evidence>
<evidence type="ECO:0000256" key="6">
    <source>
        <dbReference type="ARBA" id="ARBA00022722"/>
    </source>
</evidence>
<evidence type="ECO:0000256" key="3">
    <source>
        <dbReference type="ARBA" id="ARBA00005300"/>
    </source>
</evidence>
<dbReference type="EC" id="3.1.26.4" evidence="5 11"/>
<evidence type="ECO:0000256" key="2">
    <source>
        <dbReference type="ARBA" id="ARBA00004065"/>
    </source>
</evidence>
<keyword evidence="8 11" id="KW-0255">Endonuclease</keyword>
<evidence type="ECO:0000256" key="8">
    <source>
        <dbReference type="ARBA" id="ARBA00022759"/>
    </source>
</evidence>
<evidence type="ECO:0000313" key="13">
    <source>
        <dbReference type="EMBL" id="RMA93108.1"/>
    </source>
</evidence>
<dbReference type="HAMAP" id="MF_00042">
    <property type="entry name" value="RNase_H"/>
    <property type="match status" value="1"/>
</dbReference>
<dbReference type="InterPro" id="IPR050092">
    <property type="entry name" value="RNase_H"/>
</dbReference>
<keyword evidence="6 11" id="KW-0540">Nuclease</keyword>
<dbReference type="PANTHER" id="PTHR10642:SF26">
    <property type="entry name" value="RIBONUCLEASE H1"/>
    <property type="match status" value="1"/>
</dbReference>
<evidence type="ECO:0000256" key="9">
    <source>
        <dbReference type="ARBA" id="ARBA00022801"/>
    </source>
</evidence>
<comment type="function">
    <text evidence="2 11">Endonuclease that specifically degrades the RNA of RNA-DNA hybrids.</text>
</comment>
<dbReference type="GO" id="GO:0005737">
    <property type="term" value="C:cytoplasm"/>
    <property type="evidence" value="ECO:0007669"/>
    <property type="project" value="UniProtKB-SubCell"/>
</dbReference>
<feature type="binding site" evidence="11">
    <location>
        <position position="133"/>
    </location>
    <ligand>
        <name>Mg(2+)</name>
        <dbReference type="ChEBI" id="CHEBI:18420"/>
        <label>2</label>
    </ligand>
</feature>
<comment type="subunit">
    <text evidence="4 11">Monomer.</text>
</comment>
<evidence type="ECO:0000313" key="14">
    <source>
        <dbReference type="Proteomes" id="UP000280842"/>
    </source>
</evidence>
<comment type="similarity">
    <text evidence="3 11">Belongs to the RNase H family.</text>
</comment>
<dbReference type="InterPro" id="IPR012337">
    <property type="entry name" value="RNaseH-like_sf"/>
</dbReference>
<dbReference type="OrthoDB" id="7845843at2"/>
<comment type="catalytic activity">
    <reaction evidence="1 11">
        <text>Endonucleolytic cleavage to 5'-phosphomonoester.</text>
        <dbReference type="EC" id="3.1.26.4"/>
    </reaction>
</comment>
<evidence type="ECO:0000256" key="4">
    <source>
        <dbReference type="ARBA" id="ARBA00011245"/>
    </source>
</evidence>
<dbReference type="Pfam" id="PF00075">
    <property type="entry name" value="RNase_H"/>
    <property type="match status" value="1"/>
</dbReference>
<dbReference type="InterPro" id="IPR022892">
    <property type="entry name" value="RNaseHI"/>
</dbReference>
<feature type="binding site" evidence="11">
    <location>
        <position position="9"/>
    </location>
    <ligand>
        <name>Mg(2+)</name>
        <dbReference type="ChEBI" id="CHEBI:18420"/>
        <label>2</label>
    </ligand>
</feature>
<feature type="binding site" evidence="11">
    <location>
        <position position="69"/>
    </location>
    <ligand>
        <name>Mg(2+)</name>
        <dbReference type="ChEBI" id="CHEBI:18420"/>
        <label>1</label>
    </ligand>
</feature>
<comment type="caution">
    <text evidence="13">The sequence shown here is derived from an EMBL/GenBank/DDBJ whole genome shotgun (WGS) entry which is preliminary data.</text>
</comment>
<dbReference type="GO" id="GO:0043137">
    <property type="term" value="P:DNA replication, removal of RNA primer"/>
    <property type="evidence" value="ECO:0007669"/>
    <property type="project" value="TreeGrafter"/>
</dbReference>
<dbReference type="EMBL" id="REFO01000014">
    <property type="protein sequence ID" value="RMA93108.1"/>
    <property type="molecule type" value="Genomic_DNA"/>
</dbReference>
<organism evidence="13 14">
    <name type="scientific">Hydrogenothermus marinus</name>
    <dbReference type="NCBI Taxonomy" id="133270"/>
    <lineage>
        <taxon>Bacteria</taxon>
        <taxon>Pseudomonadati</taxon>
        <taxon>Aquificota</taxon>
        <taxon>Aquificia</taxon>
        <taxon>Aquificales</taxon>
        <taxon>Hydrogenothermaceae</taxon>
        <taxon>Hydrogenothermus</taxon>
    </lineage>
</organism>
<accession>A0A3M0BDR5</accession>